<dbReference type="InterPro" id="IPR014937">
    <property type="entry name" value="DUF1810"/>
</dbReference>
<sequence>MDLQRFKQAQQHDYETALTEIKSGRKRSHWMWYIFPQIDGLGMSDTARLYSIKGLQEAGDYLTDKTLGIRLISICEALLNLPNNNAHEIFGSPDDLKLKSSMTLFDAVPATFPIFARVLDKFFGGERDLRTLELLKAKR</sequence>
<evidence type="ECO:0000313" key="1">
    <source>
        <dbReference type="EMBL" id="MFD2863839.1"/>
    </source>
</evidence>
<accession>A0ABW5XKX8</accession>
<keyword evidence="2" id="KW-1185">Reference proteome</keyword>
<dbReference type="Proteomes" id="UP001597601">
    <property type="component" value="Unassembled WGS sequence"/>
</dbReference>
<dbReference type="SUPFAM" id="SSF140736">
    <property type="entry name" value="Rv1873-like"/>
    <property type="match status" value="1"/>
</dbReference>
<gene>
    <name evidence="1" type="ORF">ACFSYC_03985</name>
</gene>
<dbReference type="InterPro" id="IPR036287">
    <property type="entry name" value="Rv1873-like_sf"/>
</dbReference>
<name>A0ABW5XKX8_9SPHI</name>
<reference evidence="2" key="1">
    <citation type="journal article" date="2019" name="Int. J. Syst. Evol. Microbiol.">
        <title>The Global Catalogue of Microorganisms (GCM) 10K type strain sequencing project: providing services to taxonomists for standard genome sequencing and annotation.</title>
        <authorList>
            <consortium name="The Broad Institute Genomics Platform"/>
            <consortium name="The Broad Institute Genome Sequencing Center for Infectious Disease"/>
            <person name="Wu L."/>
            <person name="Ma J."/>
        </authorList>
    </citation>
    <scope>NUCLEOTIDE SEQUENCE [LARGE SCALE GENOMIC DNA]</scope>
    <source>
        <strain evidence="2">KCTC 52232</strain>
    </source>
</reference>
<dbReference type="EMBL" id="JBHUON010000003">
    <property type="protein sequence ID" value="MFD2863839.1"/>
    <property type="molecule type" value="Genomic_DNA"/>
</dbReference>
<organism evidence="1 2">
    <name type="scientific">Mucilaginibacter antarcticus</name>
    <dbReference type="NCBI Taxonomy" id="1855725"/>
    <lineage>
        <taxon>Bacteria</taxon>
        <taxon>Pseudomonadati</taxon>
        <taxon>Bacteroidota</taxon>
        <taxon>Sphingobacteriia</taxon>
        <taxon>Sphingobacteriales</taxon>
        <taxon>Sphingobacteriaceae</taxon>
        <taxon>Mucilaginibacter</taxon>
    </lineage>
</organism>
<dbReference type="Gene3D" id="1.25.40.380">
    <property type="entry name" value="Protein of unknown function DUF1810"/>
    <property type="match status" value="1"/>
</dbReference>
<dbReference type="PIRSF" id="PIRSF008546">
    <property type="entry name" value="UCP008546"/>
    <property type="match status" value="1"/>
</dbReference>
<evidence type="ECO:0000313" key="2">
    <source>
        <dbReference type="Proteomes" id="UP001597601"/>
    </source>
</evidence>
<protein>
    <submittedName>
        <fullName evidence="1">DUF1810 domain-containing protein</fullName>
    </submittedName>
</protein>
<dbReference type="RefSeq" id="WP_377123767.1">
    <property type="nucleotide sequence ID" value="NZ_JBHUHN010000001.1"/>
</dbReference>
<comment type="caution">
    <text evidence="1">The sequence shown here is derived from an EMBL/GenBank/DDBJ whole genome shotgun (WGS) entry which is preliminary data.</text>
</comment>
<dbReference type="Pfam" id="PF08837">
    <property type="entry name" value="DUF1810"/>
    <property type="match status" value="1"/>
</dbReference>
<proteinExistence type="predicted"/>